<sequence>MIDYTEEQIAARELRNTAYHEAGHKLLYERFGGAGDAVVWKNESGNSEECAWLGQFRPRTCPEEMHKVALKHGFAVPELPANWKMLVGMSGLLAEEILSGETEDTGAMRGFPVPQNFLWRSIGLRSRAHGRHGHRGLRTEL</sequence>
<dbReference type="KEGG" id="bac:BamMC406_5251"/>
<dbReference type="AlphaFoldDB" id="B1Z194"/>
<name>B1Z194_BURA4</name>
<proteinExistence type="predicted"/>
<organism evidence="1 2">
    <name type="scientific">Burkholderia ambifaria (strain MC40-6)</name>
    <dbReference type="NCBI Taxonomy" id="398577"/>
    <lineage>
        <taxon>Bacteria</taxon>
        <taxon>Pseudomonadati</taxon>
        <taxon>Pseudomonadota</taxon>
        <taxon>Betaproteobacteria</taxon>
        <taxon>Burkholderiales</taxon>
        <taxon>Burkholderiaceae</taxon>
        <taxon>Burkholderia</taxon>
        <taxon>Burkholderia cepacia complex</taxon>
    </lineage>
</organism>
<protein>
    <submittedName>
        <fullName evidence="1">Uncharacterized protein</fullName>
    </submittedName>
</protein>
<dbReference type="EMBL" id="CP001026">
    <property type="protein sequence ID" value="ACB67696.1"/>
    <property type="molecule type" value="Genomic_DNA"/>
</dbReference>
<evidence type="ECO:0000313" key="1">
    <source>
        <dbReference type="EMBL" id="ACB67696.1"/>
    </source>
</evidence>
<evidence type="ECO:0000313" key="2">
    <source>
        <dbReference type="Proteomes" id="UP000001680"/>
    </source>
</evidence>
<dbReference type="RefSeq" id="WP_012366929.1">
    <property type="nucleotide sequence ID" value="NC_010552.1"/>
</dbReference>
<reference evidence="2" key="1">
    <citation type="submission" date="2008-04" db="EMBL/GenBank/DDBJ databases">
        <title>Complete sequence of chromosome 2 of Burkholderia ambifaria MC40-6.</title>
        <authorList>
            <person name="Copeland A."/>
            <person name="Lucas S."/>
            <person name="Lapidus A."/>
            <person name="Glavina del Rio T."/>
            <person name="Dalin E."/>
            <person name="Tice H."/>
            <person name="Pitluck S."/>
            <person name="Chain P."/>
            <person name="Malfatti S."/>
            <person name="Shin M."/>
            <person name="Vergez L."/>
            <person name="Lang D."/>
            <person name="Schmutz J."/>
            <person name="Larimer F."/>
            <person name="Land M."/>
            <person name="Hauser L."/>
            <person name="Kyrpides N."/>
            <person name="Lykidis A."/>
            <person name="Ramette A."/>
            <person name="Konstantinidis K."/>
            <person name="Tiedje J."/>
            <person name="Richardson P."/>
        </authorList>
    </citation>
    <scope>NUCLEOTIDE SEQUENCE [LARGE SCALE GENOMIC DNA]</scope>
    <source>
        <strain evidence="2">MC40-6</strain>
    </source>
</reference>
<dbReference type="Proteomes" id="UP000001680">
    <property type="component" value="Chromosome 2"/>
</dbReference>
<accession>B1Z194</accession>
<gene>
    <name evidence="1" type="ordered locus">BamMC406_5251</name>
</gene>
<dbReference type="HOGENOM" id="CLU_1821722_0_0_4"/>